<sequence length="62" mass="7311">MTNVIFSLQMPVRRERRDGFVQNFTMIEVVFPVFGEVTLPILRNYFLKYKLPLLVIHLGILS</sequence>
<protein>
    <submittedName>
        <fullName evidence="2">Uncharacterized protein</fullName>
    </submittedName>
</protein>
<keyword evidence="1" id="KW-0812">Transmembrane</keyword>
<comment type="caution">
    <text evidence="2">The sequence shown here is derived from an EMBL/GenBank/DDBJ whole genome shotgun (WGS) entry which is preliminary data.</text>
</comment>
<evidence type="ECO:0000313" key="3">
    <source>
        <dbReference type="Proteomes" id="UP000012227"/>
    </source>
</evidence>
<dbReference type="Proteomes" id="UP000012227">
    <property type="component" value="Unassembled WGS sequence"/>
</dbReference>
<dbReference type="AlphaFoldDB" id="N1WAG0"/>
<evidence type="ECO:0000256" key="1">
    <source>
        <dbReference type="SAM" id="Phobius"/>
    </source>
</evidence>
<dbReference type="EMBL" id="AOGY02000039">
    <property type="protein sequence ID" value="EMY70182.1"/>
    <property type="molecule type" value="Genomic_DNA"/>
</dbReference>
<reference evidence="2 3" key="1">
    <citation type="submission" date="2013-03" db="EMBL/GenBank/DDBJ databases">
        <authorList>
            <person name="Harkins D.M."/>
            <person name="Durkin A.S."/>
            <person name="Brinkac L.M."/>
            <person name="Haft D.H."/>
            <person name="Selengut J.D."/>
            <person name="Sanka R."/>
            <person name="DePew J."/>
            <person name="Purushe J."/>
            <person name="Galloway R.L."/>
            <person name="Vinetz J.M."/>
            <person name="Sutton G.G."/>
            <person name="Nierman W.C."/>
            <person name="Fouts D.E."/>
        </authorList>
    </citation>
    <scope>NUCLEOTIDE SEQUENCE [LARGE SCALE GENOMIC DNA]</scope>
    <source>
        <strain evidence="2 3">Waz Holland</strain>
    </source>
</reference>
<accession>N1WAG0</accession>
<keyword evidence="1" id="KW-0472">Membrane</keyword>
<proteinExistence type="predicted"/>
<keyword evidence="1" id="KW-1133">Transmembrane helix</keyword>
<feature type="transmembrane region" description="Helical" evidence="1">
    <location>
        <begin position="20"/>
        <end position="42"/>
    </location>
</feature>
<gene>
    <name evidence="2" type="ORF">LEP1GSC199_1283</name>
</gene>
<name>N1WAG0_9LEPT</name>
<evidence type="ECO:0000313" key="2">
    <source>
        <dbReference type="EMBL" id="EMY70182.1"/>
    </source>
</evidence>
<organism evidence="2 3">
    <name type="scientific">Leptospira vanthielii serovar Holland str. Waz Holland = ATCC 700522</name>
    <dbReference type="NCBI Taxonomy" id="1218591"/>
    <lineage>
        <taxon>Bacteria</taxon>
        <taxon>Pseudomonadati</taxon>
        <taxon>Spirochaetota</taxon>
        <taxon>Spirochaetia</taxon>
        <taxon>Leptospirales</taxon>
        <taxon>Leptospiraceae</taxon>
        <taxon>Leptospira</taxon>
    </lineage>
</organism>